<accession>A0ABR2ZC07</accession>
<proteinExistence type="predicted"/>
<reference evidence="1 2" key="1">
    <citation type="submission" date="2024-05" db="EMBL/GenBank/DDBJ databases">
        <title>A draft genome resource for the thread blight pathogen Marasmius tenuissimus strain MS-2.</title>
        <authorList>
            <person name="Yulfo-Soto G.E."/>
            <person name="Baruah I.K."/>
            <person name="Amoako-Attah I."/>
            <person name="Bukari Y."/>
            <person name="Meinhardt L.W."/>
            <person name="Bailey B.A."/>
            <person name="Cohen S.P."/>
        </authorList>
    </citation>
    <scope>NUCLEOTIDE SEQUENCE [LARGE SCALE GENOMIC DNA]</scope>
    <source>
        <strain evidence="1 2">MS-2</strain>
    </source>
</reference>
<gene>
    <name evidence="1" type="ORF">AAF712_015006</name>
</gene>
<sequence>MPDTIPQLAAAISHVRIPSTIGSNFSTSEFAQHPGYGKKTVRSEANDVNCRLLFEDEDETLGSQTRTCAGSTEKEKELITLTEVEVINPESTLGLY</sequence>
<dbReference type="EMBL" id="JBBXMP010000331">
    <property type="protein sequence ID" value="KAL0058323.1"/>
    <property type="molecule type" value="Genomic_DNA"/>
</dbReference>
<name>A0ABR2ZC07_9AGAR</name>
<evidence type="ECO:0000313" key="1">
    <source>
        <dbReference type="EMBL" id="KAL0058323.1"/>
    </source>
</evidence>
<keyword evidence="2" id="KW-1185">Reference proteome</keyword>
<organism evidence="1 2">
    <name type="scientific">Marasmius tenuissimus</name>
    <dbReference type="NCBI Taxonomy" id="585030"/>
    <lineage>
        <taxon>Eukaryota</taxon>
        <taxon>Fungi</taxon>
        <taxon>Dikarya</taxon>
        <taxon>Basidiomycota</taxon>
        <taxon>Agaricomycotina</taxon>
        <taxon>Agaricomycetes</taxon>
        <taxon>Agaricomycetidae</taxon>
        <taxon>Agaricales</taxon>
        <taxon>Marasmiineae</taxon>
        <taxon>Marasmiaceae</taxon>
        <taxon>Marasmius</taxon>
    </lineage>
</organism>
<comment type="caution">
    <text evidence="1">The sequence shown here is derived from an EMBL/GenBank/DDBJ whole genome shotgun (WGS) entry which is preliminary data.</text>
</comment>
<protein>
    <submittedName>
        <fullName evidence="1">Uncharacterized protein</fullName>
    </submittedName>
</protein>
<evidence type="ECO:0000313" key="2">
    <source>
        <dbReference type="Proteomes" id="UP001437256"/>
    </source>
</evidence>
<dbReference type="Proteomes" id="UP001437256">
    <property type="component" value="Unassembled WGS sequence"/>
</dbReference>